<feature type="region of interest" description="Disordered" evidence="1">
    <location>
        <begin position="59"/>
        <end position="80"/>
    </location>
</feature>
<comment type="caution">
    <text evidence="3">The sequence shown here is derived from an EMBL/GenBank/DDBJ whole genome shotgun (WGS) entry which is preliminary data.</text>
</comment>
<dbReference type="AlphaFoldDB" id="A0AAJ0MQN3"/>
<evidence type="ECO:0000313" key="3">
    <source>
        <dbReference type="EMBL" id="KAK3490875.1"/>
    </source>
</evidence>
<accession>A0AAJ0MQN3</accession>
<protein>
    <submittedName>
        <fullName evidence="3">Uncharacterized protein</fullName>
    </submittedName>
</protein>
<dbReference type="EMBL" id="JAULSX010000005">
    <property type="protein sequence ID" value="KAK3490875.1"/>
    <property type="molecule type" value="Genomic_DNA"/>
</dbReference>
<name>A0AAJ0MQN3_9PEZI</name>
<evidence type="ECO:0000313" key="4">
    <source>
        <dbReference type="Proteomes" id="UP001285908"/>
    </source>
</evidence>
<dbReference type="Proteomes" id="UP001285908">
    <property type="component" value="Unassembled WGS sequence"/>
</dbReference>
<dbReference type="RefSeq" id="XP_062692058.1">
    <property type="nucleotide sequence ID" value="XM_062837345.1"/>
</dbReference>
<proteinExistence type="predicted"/>
<gene>
    <name evidence="3" type="ORF">B0T23DRAFT_382672</name>
</gene>
<evidence type="ECO:0000256" key="1">
    <source>
        <dbReference type="SAM" id="MobiDB-lite"/>
    </source>
</evidence>
<keyword evidence="2" id="KW-1133">Transmembrane helix</keyword>
<keyword evidence="2" id="KW-0812">Transmembrane</keyword>
<organism evidence="3 4">
    <name type="scientific">Neurospora hispaniola</name>
    <dbReference type="NCBI Taxonomy" id="588809"/>
    <lineage>
        <taxon>Eukaryota</taxon>
        <taxon>Fungi</taxon>
        <taxon>Dikarya</taxon>
        <taxon>Ascomycota</taxon>
        <taxon>Pezizomycotina</taxon>
        <taxon>Sordariomycetes</taxon>
        <taxon>Sordariomycetidae</taxon>
        <taxon>Sordariales</taxon>
        <taxon>Sordariaceae</taxon>
        <taxon>Neurospora</taxon>
    </lineage>
</organism>
<reference evidence="3 4" key="1">
    <citation type="journal article" date="2023" name="Mol. Phylogenet. Evol.">
        <title>Genome-scale phylogeny and comparative genomics of the fungal order Sordariales.</title>
        <authorList>
            <person name="Hensen N."/>
            <person name="Bonometti L."/>
            <person name="Westerberg I."/>
            <person name="Brannstrom I.O."/>
            <person name="Guillou S."/>
            <person name="Cros-Aarteil S."/>
            <person name="Calhoun S."/>
            <person name="Haridas S."/>
            <person name="Kuo A."/>
            <person name="Mondo S."/>
            <person name="Pangilinan J."/>
            <person name="Riley R."/>
            <person name="LaButti K."/>
            <person name="Andreopoulos B."/>
            <person name="Lipzen A."/>
            <person name="Chen C."/>
            <person name="Yan M."/>
            <person name="Daum C."/>
            <person name="Ng V."/>
            <person name="Clum A."/>
            <person name="Steindorff A."/>
            <person name="Ohm R.A."/>
            <person name="Martin F."/>
            <person name="Silar P."/>
            <person name="Natvig D.O."/>
            <person name="Lalanne C."/>
            <person name="Gautier V."/>
            <person name="Ament-Velasquez S.L."/>
            <person name="Kruys A."/>
            <person name="Hutchinson M.I."/>
            <person name="Powell A.J."/>
            <person name="Barry K."/>
            <person name="Miller A.N."/>
            <person name="Grigoriev I.V."/>
            <person name="Debuchy R."/>
            <person name="Gladieux P."/>
            <person name="Hiltunen Thoren M."/>
            <person name="Johannesson H."/>
        </authorList>
    </citation>
    <scope>NUCLEOTIDE SEQUENCE [LARGE SCALE GENOMIC DNA]</scope>
    <source>
        <strain evidence="3 4">FGSC 10403</strain>
    </source>
</reference>
<sequence length="80" mass="9112">MTIPRIIDLTRVVPVIQLCCFLVVTMYTALRCCSGIPFEELENTLQKEMGVRKTKIIQPTRSRPPDKPGKIRCYGDNTTL</sequence>
<keyword evidence="2" id="KW-0472">Membrane</keyword>
<keyword evidence="4" id="KW-1185">Reference proteome</keyword>
<evidence type="ECO:0000256" key="2">
    <source>
        <dbReference type="SAM" id="Phobius"/>
    </source>
</evidence>
<dbReference type="GeneID" id="87874967"/>
<feature type="transmembrane region" description="Helical" evidence="2">
    <location>
        <begin position="12"/>
        <end position="30"/>
    </location>
</feature>